<dbReference type="RefSeq" id="WP_067190251.1">
    <property type="nucleotide sequence ID" value="NZ_SPKT01000001.1"/>
</dbReference>
<feature type="region of interest" description="Disordered" evidence="1">
    <location>
        <begin position="106"/>
        <end position="126"/>
    </location>
</feature>
<evidence type="ECO:0000313" key="3">
    <source>
        <dbReference type="EMBL" id="TFI01607.1"/>
    </source>
</evidence>
<organism evidence="3 4">
    <name type="scientific">Micrococcus lylae</name>
    <dbReference type="NCBI Taxonomy" id="1273"/>
    <lineage>
        <taxon>Bacteria</taxon>
        <taxon>Bacillati</taxon>
        <taxon>Actinomycetota</taxon>
        <taxon>Actinomycetes</taxon>
        <taxon>Micrococcales</taxon>
        <taxon>Micrococcaceae</taxon>
        <taxon>Micrococcus</taxon>
    </lineage>
</organism>
<proteinExistence type="predicted"/>
<evidence type="ECO:0000313" key="4">
    <source>
        <dbReference type="Proteomes" id="UP000297477"/>
    </source>
</evidence>
<dbReference type="EMBL" id="SPKT01000001">
    <property type="protein sequence ID" value="TFI01607.1"/>
    <property type="molecule type" value="Genomic_DNA"/>
</dbReference>
<evidence type="ECO:0000256" key="1">
    <source>
        <dbReference type="SAM" id="MobiDB-lite"/>
    </source>
</evidence>
<reference evidence="3 4" key="1">
    <citation type="submission" date="2019-03" db="EMBL/GenBank/DDBJ databases">
        <title>Reclassification of Micrococcus aloeverae and Micrococcus yunnanensis as later heterotypic synonyms of Micrococcus luteus.</title>
        <authorList>
            <person name="Huang C.-H."/>
        </authorList>
    </citation>
    <scope>NUCLEOTIDE SEQUENCE [LARGE SCALE GENOMIC DNA]</scope>
    <source>
        <strain evidence="3 4">BCRC 12151</strain>
    </source>
</reference>
<gene>
    <name evidence="3" type="ORF">E4A49_00890</name>
</gene>
<keyword evidence="2" id="KW-0812">Transmembrane</keyword>
<feature type="transmembrane region" description="Helical" evidence="2">
    <location>
        <begin position="21"/>
        <end position="38"/>
    </location>
</feature>
<dbReference type="Proteomes" id="UP000297477">
    <property type="component" value="Unassembled WGS sequence"/>
</dbReference>
<sequence>MNTAATTASAAWTTRRIRLPLPLRIVFLLGPLLPMALLPGEFAAPNGSPWALLAVAAVMAVCMWPFLLAYHRLEVDGSSLTLVYWPLSRHRVEFDDVESVEWRPSISISQSGGLASSSDGAASSPS</sequence>
<keyword evidence="2" id="KW-1133">Transmembrane helix</keyword>
<comment type="caution">
    <text evidence="3">The sequence shown here is derived from an EMBL/GenBank/DDBJ whole genome shotgun (WGS) entry which is preliminary data.</text>
</comment>
<name>A0ABY2K2N2_9MICC</name>
<evidence type="ECO:0008006" key="5">
    <source>
        <dbReference type="Google" id="ProtNLM"/>
    </source>
</evidence>
<accession>A0ABY2K2N2</accession>
<protein>
    <recommendedName>
        <fullName evidence="5">PH domain-containing protein</fullName>
    </recommendedName>
</protein>
<keyword evidence="2" id="KW-0472">Membrane</keyword>
<evidence type="ECO:0000256" key="2">
    <source>
        <dbReference type="SAM" id="Phobius"/>
    </source>
</evidence>
<feature type="transmembrane region" description="Helical" evidence="2">
    <location>
        <begin position="50"/>
        <end position="70"/>
    </location>
</feature>
<keyword evidence="4" id="KW-1185">Reference proteome</keyword>